<evidence type="ECO:0000313" key="4">
    <source>
        <dbReference type="Proteomes" id="UP000464314"/>
    </source>
</evidence>
<keyword evidence="3" id="KW-0808">Transferase</keyword>
<gene>
    <name evidence="3" type="ORF">Ana3638_01310</name>
</gene>
<dbReference type="KEGG" id="anr:Ana3638_01310"/>
<dbReference type="PROSITE" id="PS51186">
    <property type="entry name" value="GNAT"/>
    <property type="match status" value="1"/>
</dbReference>
<name>A0A6P1TTP7_9FIRM</name>
<accession>A0A6P1TTP7</accession>
<sequence>MKHESNRIYLNDENGNMIAEVTFPAISENAVNIDHTYVDDSLRGQGIAGKLMEEVVKQLKEENKKANLTCSYAVKWFEKNIQYRDLLLSKDY</sequence>
<dbReference type="AlphaFoldDB" id="A0A6P1TTP7"/>
<dbReference type="SUPFAM" id="SSF55729">
    <property type="entry name" value="Acyl-CoA N-acyltransferases (Nat)"/>
    <property type="match status" value="1"/>
</dbReference>
<evidence type="ECO:0000259" key="2">
    <source>
        <dbReference type="PROSITE" id="PS51729"/>
    </source>
</evidence>
<dbReference type="InterPro" id="IPR000182">
    <property type="entry name" value="GNAT_dom"/>
</dbReference>
<dbReference type="Gene3D" id="3.40.630.30">
    <property type="match status" value="1"/>
</dbReference>
<dbReference type="PANTHER" id="PTHR31435:SF10">
    <property type="entry name" value="BSR4717 PROTEIN"/>
    <property type="match status" value="1"/>
</dbReference>
<organism evidence="3 4">
    <name type="scientific">Anaerocolumna sedimenticola</name>
    <dbReference type="NCBI Taxonomy" id="2696063"/>
    <lineage>
        <taxon>Bacteria</taxon>
        <taxon>Bacillati</taxon>
        <taxon>Bacillota</taxon>
        <taxon>Clostridia</taxon>
        <taxon>Lachnospirales</taxon>
        <taxon>Lachnospiraceae</taxon>
        <taxon>Anaerocolumna</taxon>
    </lineage>
</organism>
<dbReference type="InterPro" id="IPR016181">
    <property type="entry name" value="Acyl_CoA_acyltransferase"/>
</dbReference>
<reference evidence="3 4" key="1">
    <citation type="submission" date="2020-01" db="EMBL/GenBank/DDBJ databases">
        <title>Genome analysis of Anaerocolumna sp. CBA3638.</title>
        <authorList>
            <person name="Kim J."/>
            <person name="Roh S.W."/>
        </authorList>
    </citation>
    <scope>NUCLEOTIDE SEQUENCE [LARGE SCALE GENOMIC DNA]</scope>
    <source>
        <strain evidence="3 4">CBA3638</strain>
    </source>
</reference>
<dbReference type="PROSITE" id="PS51729">
    <property type="entry name" value="GNAT_YJDJ"/>
    <property type="match status" value="1"/>
</dbReference>
<evidence type="ECO:0000313" key="3">
    <source>
        <dbReference type="EMBL" id="QHQ63579.1"/>
    </source>
</evidence>
<evidence type="ECO:0000259" key="1">
    <source>
        <dbReference type="PROSITE" id="PS51186"/>
    </source>
</evidence>
<dbReference type="PANTHER" id="PTHR31435">
    <property type="entry name" value="PROTEIN NATD1"/>
    <property type="match status" value="1"/>
</dbReference>
<dbReference type="InterPro" id="IPR031165">
    <property type="entry name" value="GNAT_YJDJ"/>
</dbReference>
<feature type="domain" description="N-acetyltransferase" evidence="1">
    <location>
        <begin position="1"/>
        <end position="92"/>
    </location>
</feature>
<dbReference type="InterPro" id="IPR045057">
    <property type="entry name" value="Gcn5-rel_NAT"/>
</dbReference>
<dbReference type="Proteomes" id="UP000464314">
    <property type="component" value="Chromosome"/>
</dbReference>
<dbReference type="GO" id="GO:0016747">
    <property type="term" value="F:acyltransferase activity, transferring groups other than amino-acyl groups"/>
    <property type="evidence" value="ECO:0007669"/>
    <property type="project" value="InterPro"/>
</dbReference>
<feature type="domain" description="N-acetyltransferase" evidence="2">
    <location>
        <begin position="1"/>
        <end position="88"/>
    </location>
</feature>
<dbReference type="CDD" id="cd04301">
    <property type="entry name" value="NAT_SF"/>
    <property type="match status" value="1"/>
</dbReference>
<dbReference type="Pfam" id="PF14542">
    <property type="entry name" value="Acetyltransf_CG"/>
    <property type="match status" value="1"/>
</dbReference>
<keyword evidence="4" id="KW-1185">Reference proteome</keyword>
<protein>
    <submittedName>
        <fullName evidence="3">GNAT family N-acetyltransferase</fullName>
    </submittedName>
</protein>
<proteinExistence type="predicted"/>
<dbReference type="EMBL" id="CP048000">
    <property type="protein sequence ID" value="QHQ63579.1"/>
    <property type="molecule type" value="Genomic_DNA"/>
</dbReference>